<comment type="caution">
    <text evidence="4">The sequence shown here is derived from an EMBL/GenBank/DDBJ whole genome shotgun (WGS) entry which is preliminary data.</text>
</comment>
<dbReference type="InterPro" id="IPR000843">
    <property type="entry name" value="HTH_LacI"/>
</dbReference>
<reference evidence="4 5" key="1">
    <citation type="submission" date="2018-08" db="EMBL/GenBank/DDBJ databases">
        <title>A genome reference for cultivated species of the human gut microbiota.</title>
        <authorList>
            <person name="Zou Y."/>
            <person name="Xue W."/>
            <person name="Luo G."/>
        </authorList>
    </citation>
    <scope>NUCLEOTIDE SEQUENCE [LARGE SCALE GENOMIC DNA]</scope>
    <source>
        <strain evidence="4 5">TF10-9AT</strain>
    </source>
</reference>
<dbReference type="RefSeq" id="WP_117643564.1">
    <property type="nucleotide sequence ID" value="NZ_JAQDES010000002.1"/>
</dbReference>
<dbReference type="SUPFAM" id="SSF53822">
    <property type="entry name" value="Periplasmic binding protein-like I"/>
    <property type="match status" value="1"/>
</dbReference>
<dbReference type="Gene3D" id="3.40.50.2300">
    <property type="match status" value="2"/>
</dbReference>
<organism evidence="4 5">
    <name type="scientific">Ligilactobacillus ruminis</name>
    <dbReference type="NCBI Taxonomy" id="1623"/>
    <lineage>
        <taxon>Bacteria</taxon>
        <taxon>Bacillati</taxon>
        <taxon>Bacillota</taxon>
        <taxon>Bacilli</taxon>
        <taxon>Lactobacillales</taxon>
        <taxon>Lactobacillaceae</taxon>
        <taxon>Ligilactobacillus</taxon>
    </lineage>
</organism>
<evidence type="ECO:0000256" key="2">
    <source>
        <dbReference type="ARBA" id="ARBA00023125"/>
    </source>
</evidence>
<dbReference type="SUPFAM" id="SSF47413">
    <property type="entry name" value="lambda repressor-like DNA-binding domains"/>
    <property type="match status" value="1"/>
</dbReference>
<evidence type="ECO:0000256" key="1">
    <source>
        <dbReference type="ARBA" id="ARBA00023015"/>
    </source>
</evidence>
<dbReference type="EMBL" id="QSQR01000008">
    <property type="protein sequence ID" value="RGK45823.1"/>
    <property type="molecule type" value="Genomic_DNA"/>
</dbReference>
<dbReference type="Pfam" id="PF00356">
    <property type="entry name" value="LacI"/>
    <property type="match status" value="1"/>
</dbReference>
<dbReference type="InterPro" id="IPR046335">
    <property type="entry name" value="LacI/GalR-like_sensor"/>
</dbReference>
<dbReference type="Pfam" id="PF13377">
    <property type="entry name" value="Peripla_BP_3"/>
    <property type="match status" value="1"/>
</dbReference>
<accession>A0A3E4M7Z9</accession>
<protein>
    <submittedName>
        <fullName evidence="4">LacI family DNA-binding transcriptional regulator</fullName>
    </submittedName>
</protein>
<dbReference type="PANTHER" id="PTHR30146:SF149">
    <property type="entry name" value="HTH-TYPE TRANSCRIPTIONAL REGULATOR EBGR"/>
    <property type="match status" value="1"/>
</dbReference>
<keyword evidence="2 4" id="KW-0238">DNA-binding</keyword>
<dbReference type="PROSITE" id="PS00356">
    <property type="entry name" value="HTH_LACI_1"/>
    <property type="match status" value="1"/>
</dbReference>
<proteinExistence type="predicted"/>
<name>A0A3E4M7Z9_9LACO</name>
<dbReference type="GO" id="GO:0003700">
    <property type="term" value="F:DNA-binding transcription factor activity"/>
    <property type="evidence" value="ECO:0007669"/>
    <property type="project" value="TreeGrafter"/>
</dbReference>
<sequence length="338" mass="37836">MATIKDIAERAQVSPATVSRVLNYDETMSVSIETRNRIFQVAEELNYVKYKSKNKKNNSKSSEPTHTIAVIQWYTEQEEINDLYYYAIRIGIEKKAHLMGCDVTRIYQDDPLDRAGSADGVIAIGKFSEEQIEDIIKTNDNVIFVDSDTLKYGCSCVLSDFAGSVDSVIDHFLSHGQRKIGMLAGEEHTSDQKDSLIDPRFKQFKHRLSELNLYNPQYVFIGKFLPESGYDMMNQAIEKLGENLPQAFFAANDAIALGALRSLNEHKISVPDRVSLISFNDTSLAKYAFPSLSAVKVFTEEMGAVAARMLIDGLNEEISVPQMATLATCLIERDSSIN</sequence>
<evidence type="ECO:0000256" key="3">
    <source>
        <dbReference type="ARBA" id="ARBA00023163"/>
    </source>
</evidence>
<dbReference type="InterPro" id="IPR010982">
    <property type="entry name" value="Lambda_DNA-bd_dom_sf"/>
</dbReference>
<dbReference type="GO" id="GO:0000976">
    <property type="term" value="F:transcription cis-regulatory region binding"/>
    <property type="evidence" value="ECO:0007669"/>
    <property type="project" value="TreeGrafter"/>
</dbReference>
<dbReference type="SMART" id="SM00354">
    <property type="entry name" value="HTH_LACI"/>
    <property type="match status" value="1"/>
</dbReference>
<keyword evidence="3" id="KW-0804">Transcription</keyword>
<dbReference type="Proteomes" id="UP000260790">
    <property type="component" value="Unassembled WGS sequence"/>
</dbReference>
<dbReference type="CDD" id="cd01544">
    <property type="entry name" value="PBP1_GalR"/>
    <property type="match status" value="1"/>
</dbReference>
<dbReference type="PROSITE" id="PS50932">
    <property type="entry name" value="HTH_LACI_2"/>
    <property type="match status" value="1"/>
</dbReference>
<evidence type="ECO:0000313" key="4">
    <source>
        <dbReference type="EMBL" id="RGK45823.1"/>
    </source>
</evidence>
<evidence type="ECO:0000313" key="5">
    <source>
        <dbReference type="Proteomes" id="UP000260790"/>
    </source>
</evidence>
<keyword evidence="1" id="KW-0805">Transcription regulation</keyword>
<dbReference type="InterPro" id="IPR028082">
    <property type="entry name" value="Peripla_BP_I"/>
</dbReference>
<dbReference type="PRINTS" id="PR00036">
    <property type="entry name" value="HTHLACI"/>
</dbReference>
<dbReference type="AlphaFoldDB" id="A0A3E4M7Z9"/>
<gene>
    <name evidence="4" type="ORF">DXD09_07970</name>
</gene>
<dbReference type="CDD" id="cd01392">
    <property type="entry name" value="HTH_LacI"/>
    <property type="match status" value="1"/>
</dbReference>
<dbReference type="Gene3D" id="1.10.260.40">
    <property type="entry name" value="lambda repressor-like DNA-binding domains"/>
    <property type="match status" value="1"/>
</dbReference>
<dbReference type="PANTHER" id="PTHR30146">
    <property type="entry name" value="LACI-RELATED TRANSCRIPTIONAL REPRESSOR"/>
    <property type="match status" value="1"/>
</dbReference>